<dbReference type="PROSITE" id="PS00484">
    <property type="entry name" value="THYROGLOBULIN_1_1"/>
    <property type="match status" value="1"/>
</dbReference>
<feature type="transmembrane region" description="Helical" evidence="3">
    <location>
        <begin position="260"/>
        <end position="283"/>
    </location>
</feature>
<dbReference type="InterPro" id="IPR043406">
    <property type="entry name" value="EPCAM/Trop-2"/>
</dbReference>
<dbReference type="SUPFAM" id="SSF57610">
    <property type="entry name" value="Thyroglobulin type-1 domain"/>
    <property type="match status" value="1"/>
</dbReference>
<feature type="domain" description="Thyroglobulin type-1" evidence="5">
    <location>
        <begin position="56"/>
        <end position="135"/>
    </location>
</feature>
<dbReference type="InterPro" id="IPR036857">
    <property type="entry name" value="Thyroglobulin_1_sf"/>
</dbReference>
<dbReference type="InterPro" id="IPR049420">
    <property type="entry name" value="EPCAM-Trop-2_C"/>
</dbReference>
<dbReference type="InterPro" id="IPR000716">
    <property type="entry name" value="Thyroglobulin_1"/>
</dbReference>
<feature type="chain" id="PRO_5035899008" evidence="4">
    <location>
        <begin position="19"/>
        <end position="343"/>
    </location>
</feature>
<dbReference type="Pfam" id="PF21283">
    <property type="entry name" value="EPCAM-Trop-2_C"/>
    <property type="match status" value="1"/>
</dbReference>
<evidence type="ECO:0000256" key="3">
    <source>
        <dbReference type="SAM" id="Phobius"/>
    </source>
</evidence>
<dbReference type="PROSITE" id="PS51162">
    <property type="entry name" value="THYROGLOBULIN_1_2"/>
    <property type="match status" value="1"/>
</dbReference>
<keyword evidence="3" id="KW-0472">Membrane</keyword>
<evidence type="ECO:0000313" key="7">
    <source>
        <dbReference type="Proteomes" id="UP000752171"/>
    </source>
</evidence>
<gene>
    <name evidence="6" type="primary">TACSTD1</name>
    <name evidence="6" type="ORF">AMEX_G9597</name>
</gene>
<keyword evidence="3" id="KW-1133">Transmembrane helix</keyword>
<keyword evidence="1" id="KW-1015">Disulfide bond</keyword>
<evidence type="ECO:0000259" key="5">
    <source>
        <dbReference type="PROSITE" id="PS51162"/>
    </source>
</evidence>
<evidence type="ECO:0000256" key="4">
    <source>
        <dbReference type="SAM" id="SignalP"/>
    </source>
</evidence>
<dbReference type="Gene3D" id="4.10.800.10">
    <property type="entry name" value="Thyroglobulin type-1"/>
    <property type="match status" value="1"/>
</dbReference>
<proteinExistence type="predicted"/>
<evidence type="ECO:0000313" key="6">
    <source>
        <dbReference type="EMBL" id="KAG9275121.1"/>
    </source>
</evidence>
<reference evidence="6 7" key="1">
    <citation type="submission" date="2021-07" db="EMBL/GenBank/DDBJ databases">
        <authorList>
            <person name="Imarazene B."/>
            <person name="Zahm M."/>
            <person name="Klopp C."/>
            <person name="Cabau C."/>
            <person name="Beille S."/>
            <person name="Jouanno E."/>
            <person name="Castinel A."/>
            <person name="Lluch J."/>
            <person name="Gil L."/>
            <person name="Kuchtly C."/>
            <person name="Lopez Roques C."/>
            <person name="Donnadieu C."/>
            <person name="Parrinello H."/>
            <person name="Journot L."/>
            <person name="Du K."/>
            <person name="Schartl M."/>
            <person name="Retaux S."/>
            <person name="Guiguen Y."/>
        </authorList>
    </citation>
    <scope>NUCLEOTIDE SEQUENCE [LARGE SCALE GENOMIC DNA]</scope>
    <source>
        <strain evidence="6">Pach_M1</strain>
        <tissue evidence="6">Testis</tissue>
    </source>
</reference>
<feature type="signal peptide" evidence="4">
    <location>
        <begin position="1"/>
        <end position="18"/>
    </location>
</feature>
<evidence type="ECO:0000256" key="1">
    <source>
        <dbReference type="ARBA" id="ARBA00023157"/>
    </source>
</evidence>
<organism evidence="6 7">
    <name type="scientific">Astyanax mexicanus</name>
    <name type="common">Blind cave fish</name>
    <name type="synonym">Astyanax fasciatus mexicanus</name>
    <dbReference type="NCBI Taxonomy" id="7994"/>
    <lineage>
        <taxon>Eukaryota</taxon>
        <taxon>Metazoa</taxon>
        <taxon>Chordata</taxon>
        <taxon>Craniata</taxon>
        <taxon>Vertebrata</taxon>
        <taxon>Euteleostomi</taxon>
        <taxon>Actinopterygii</taxon>
        <taxon>Neopterygii</taxon>
        <taxon>Teleostei</taxon>
        <taxon>Ostariophysi</taxon>
        <taxon>Characiformes</taxon>
        <taxon>Characoidei</taxon>
        <taxon>Acestrorhamphidae</taxon>
        <taxon>Acestrorhamphinae</taxon>
        <taxon>Astyanax</taxon>
    </lineage>
</organism>
<sequence length="343" mass="37512">MRTLIALCLLAFVAGASAQCGVCKTMKWGVCDGDPCACTLMLGVGNKQPVDCNKLIPKCFLMKAEMHRARTNQSTRSIGGKPVETAFVDNDGIYDPVCDANGGFKAVQCNGTETCWCVNSAGVRRSDKGDKNIKCEPVETYWVRLQLTHNATSSIPTTEQLRTAVENVLLQRYYLKKEFVKKVEYDPDARMIVVDLEKPKADRSVDLPLVGYYMEKDVKVLPLFKDSAPFKLTTASTDVPMSNILVYYVDEVAPTFTMKALTGGVIAVIVVVVLAVVIGLLVLVRSPSLYSFNGFALMSCVQCSGSFFFSFSVLSQEARAGPVQQDSGQRDGANVMKPAMCHF</sequence>
<feature type="transmembrane region" description="Helical" evidence="3">
    <location>
        <begin position="295"/>
        <end position="314"/>
    </location>
</feature>
<keyword evidence="4" id="KW-0732">Signal</keyword>
<dbReference type="CDD" id="cd00191">
    <property type="entry name" value="TY"/>
    <property type="match status" value="1"/>
</dbReference>
<dbReference type="PANTHER" id="PTHR14168">
    <property type="entry name" value="TUMOR-ASSOCIATED CALCIUM SIGNAL TRANSDUCER"/>
    <property type="match status" value="1"/>
</dbReference>
<dbReference type="GO" id="GO:0016020">
    <property type="term" value="C:membrane"/>
    <property type="evidence" value="ECO:0007669"/>
    <property type="project" value="InterPro"/>
</dbReference>
<evidence type="ECO:0000256" key="2">
    <source>
        <dbReference type="PROSITE-ProRule" id="PRU00500"/>
    </source>
</evidence>
<dbReference type="Pfam" id="PF00086">
    <property type="entry name" value="Thyroglobulin_1"/>
    <property type="match status" value="1"/>
</dbReference>
<protein>
    <submittedName>
        <fullName evidence="6">Epithelial cell adhesion molecule</fullName>
    </submittedName>
</protein>
<comment type="caution">
    <text evidence="6">The sequence shown here is derived from an EMBL/GenBank/DDBJ whole genome shotgun (WGS) entry which is preliminary data.</text>
</comment>
<keyword evidence="3" id="KW-0812">Transmembrane</keyword>
<comment type="caution">
    <text evidence="2">Lacks conserved residue(s) required for the propagation of feature annotation.</text>
</comment>
<accession>A0A8T2M2B2</accession>
<dbReference type="EMBL" id="JAICCE010000007">
    <property type="protein sequence ID" value="KAG9275121.1"/>
    <property type="molecule type" value="Genomic_DNA"/>
</dbReference>
<dbReference type="PANTHER" id="PTHR14168:SF4">
    <property type="entry name" value="EPITHELIAL CELL ADHESION MOLECULE PRECURSOR"/>
    <property type="match status" value="1"/>
</dbReference>
<name>A0A8T2M2B2_ASTMX</name>
<dbReference type="SMART" id="SM00211">
    <property type="entry name" value="TY"/>
    <property type="match status" value="1"/>
</dbReference>
<dbReference type="AlphaFoldDB" id="A0A8T2M2B2"/>
<dbReference type="Proteomes" id="UP000752171">
    <property type="component" value="Unassembled WGS sequence"/>
</dbReference>